<proteinExistence type="predicted"/>
<sequence>MSSSKGNGQCQCFDDLDAAANNCRRCNGRKTNSQKPSNRDIRNQRRSAAYRQKLAAANTPLPVPVVQVCRPNESKSPFKLPGNQVWVSRKAEDWGAKTAETNDAIALTTIFRKFPEITPETKIYRLLFGFVAESAGFYGVVNGVSGDTVPDPPIVGRVGFKKHCYRCRDVDLGGKTTEQLADKAIVWCLDENRKAAKRVTLADFWVAISRPAPLMPPDDFLVEGDQ</sequence>
<dbReference type="EMBL" id="MN216376">
    <property type="protein sequence ID" value="QGN75800.1"/>
    <property type="molecule type" value="Genomic_RNA"/>
</dbReference>
<evidence type="ECO:0000313" key="3">
    <source>
        <dbReference type="EMBL" id="QGN75804.1"/>
    </source>
</evidence>
<dbReference type="PIRSF" id="PIRSF004078">
    <property type="entry name" value="Coat_Ilarvirus_prd"/>
    <property type="match status" value="1"/>
</dbReference>
<dbReference type="EMBL" id="MN216377">
    <property type="protein sequence ID" value="QGN75802.1"/>
    <property type="molecule type" value="Genomic_RNA"/>
</dbReference>
<dbReference type="InterPro" id="IPR002681">
    <property type="entry name" value="Coat_Ilarvirus"/>
</dbReference>
<dbReference type="Pfam" id="PF01787">
    <property type="entry name" value="Ilar_coat"/>
    <property type="match status" value="1"/>
</dbReference>
<reference evidence="2" key="1">
    <citation type="journal article" date="2019" name="Virology">
        <title>Metagenomic analysis of virome cross-talk between cultivated Solanum lycopersicum and wild Solanum nigrum.</title>
        <authorList>
            <person name="Ma Y."/>
            <person name="Marais A."/>
            <person name="Lefebvre M."/>
            <person name="Faure C."/>
            <person name="Candresse T."/>
        </authorList>
    </citation>
    <scope>NUCLEOTIDE SEQUENCE</scope>
    <source>
        <strain evidence="1">Nig2</strain>
        <strain evidence="2">Tom1-N</strain>
        <strain evidence="3">Tom3-N</strain>
    </source>
</reference>
<organism evidence="2">
    <name type="scientific">Solanum nigrum ilarvirus 1</name>
    <dbReference type="NCBI Taxonomy" id="2676886"/>
    <lineage>
        <taxon>Viruses</taxon>
        <taxon>Riboviria</taxon>
        <taxon>Orthornavirae</taxon>
        <taxon>Kitrinoviricota</taxon>
        <taxon>Alsuviricetes</taxon>
        <taxon>Martellivirales</taxon>
        <taxon>Bromoviridae</taxon>
        <taxon>Ilarvirus</taxon>
        <taxon>Ilarvirus SnIV1</taxon>
    </lineage>
</organism>
<name>A0A650AQQ6_9BROM</name>
<evidence type="ECO:0000313" key="2">
    <source>
        <dbReference type="EMBL" id="QGN75802.1"/>
    </source>
</evidence>
<evidence type="ECO:0000313" key="1">
    <source>
        <dbReference type="EMBL" id="QGN75800.1"/>
    </source>
</evidence>
<accession>A0A650AQQ6</accession>
<dbReference type="GO" id="GO:0019028">
    <property type="term" value="C:viral capsid"/>
    <property type="evidence" value="ECO:0007669"/>
    <property type="project" value="UniProtKB-KW"/>
</dbReference>
<keyword evidence="2" id="KW-0946">Virion</keyword>
<protein>
    <submittedName>
        <fullName evidence="2">Coat protein</fullName>
    </submittedName>
</protein>
<keyword evidence="2" id="KW-0167">Capsid protein</keyword>
<gene>
    <name evidence="2" type="primary">RNA3</name>
</gene>
<dbReference type="EMBL" id="MN216378">
    <property type="protein sequence ID" value="QGN75804.1"/>
    <property type="molecule type" value="Genomic_RNA"/>
</dbReference>
<dbReference type="InterPro" id="IPR016405">
    <property type="entry name" value="Coat_Ilarvirus_prd"/>
</dbReference>
<dbReference type="GO" id="GO:0003723">
    <property type="term" value="F:RNA binding"/>
    <property type="evidence" value="ECO:0007669"/>
    <property type="project" value="InterPro"/>
</dbReference>